<feature type="transmembrane region" description="Helical" evidence="1">
    <location>
        <begin position="223"/>
        <end position="247"/>
    </location>
</feature>
<evidence type="ECO:0000313" key="2">
    <source>
        <dbReference type="EMBL" id="KWT79581.1"/>
    </source>
</evidence>
<comment type="caution">
    <text evidence="2">The sequence shown here is derived from an EMBL/GenBank/DDBJ whole genome shotgun (WGS) entry which is preliminary data.</text>
</comment>
<feature type="transmembrane region" description="Helical" evidence="1">
    <location>
        <begin position="97"/>
        <end position="118"/>
    </location>
</feature>
<sequence>MIFHPGVLALVVGSVIVLVMAFFSVFLGIRIIIGWDITKSTAKQLILERQTYLITTIMKYVLGFQILSLFLFVYTADDIHKLFVGAMCTTGSLNANLIGWTVLFAKIVIFFLCAVWLAINRVDEMAEDYPLVKLKYKYLAALVPVIVLEGYWQLNYFLGLRANVITSCCSSLFSDEGLTVASSLASLPVTAAMYMFYGAAAVELALLSVLLRKGSVSSPLRYISGVWSLVFFVISIASIVAFVSIYYYETPVHHCPFDILQKQYMFIGYPLYGSLFGGILFSLGAAVIEKFKKIDSIRTQIHHTQRRWTIMSIVLLIVFIIIATWPVVFSNFRAYD</sequence>
<dbReference type="Proteomes" id="UP000060487">
    <property type="component" value="Unassembled WGS sequence"/>
</dbReference>
<dbReference type="EMBL" id="LNQR01000104">
    <property type="protein sequence ID" value="KWT79581.1"/>
    <property type="molecule type" value="Genomic_DNA"/>
</dbReference>
<keyword evidence="3" id="KW-1185">Reference proteome</keyword>
<keyword evidence="1" id="KW-1133">Transmembrane helix</keyword>
<keyword evidence="1" id="KW-0812">Transmembrane</keyword>
<organism evidence="2 3">
    <name type="scientific">Candidatus Magnetominusculus xianensis</name>
    <dbReference type="NCBI Taxonomy" id="1748249"/>
    <lineage>
        <taxon>Bacteria</taxon>
        <taxon>Pseudomonadati</taxon>
        <taxon>Nitrospirota</taxon>
        <taxon>Nitrospiria</taxon>
        <taxon>Nitrospirales</taxon>
        <taxon>Nitrospiraceae</taxon>
        <taxon>Candidatus Magnetominusculus</taxon>
    </lineage>
</organism>
<feature type="transmembrane region" description="Helical" evidence="1">
    <location>
        <begin position="6"/>
        <end position="32"/>
    </location>
</feature>
<accession>A0ABR5SG33</accession>
<proteinExistence type="predicted"/>
<evidence type="ECO:0000256" key="1">
    <source>
        <dbReference type="SAM" id="Phobius"/>
    </source>
</evidence>
<dbReference type="RefSeq" id="WP_085053356.1">
    <property type="nucleotide sequence ID" value="NZ_LNQR01000104.1"/>
</dbReference>
<gene>
    <name evidence="2" type="ORF">ASN18_2735</name>
</gene>
<feature type="transmembrane region" description="Helical" evidence="1">
    <location>
        <begin position="138"/>
        <end position="154"/>
    </location>
</feature>
<feature type="transmembrane region" description="Helical" evidence="1">
    <location>
        <begin position="308"/>
        <end position="328"/>
    </location>
</feature>
<reference evidence="2 3" key="1">
    <citation type="submission" date="2015-11" db="EMBL/GenBank/DDBJ databases">
        <authorList>
            <person name="Lin W."/>
        </authorList>
    </citation>
    <scope>NUCLEOTIDE SEQUENCE [LARGE SCALE GENOMIC DNA]</scope>
    <source>
        <strain evidence="2 3">HCH-1</strain>
    </source>
</reference>
<evidence type="ECO:0000313" key="3">
    <source>
        <dbReference type="Proteomes" id="UP000060487"/>
    </source>
</evidence>
<feature type="transmembrane region" description="Helical" evidence="1">
    <location>
        <begin position="191"/>
        <end position="211"/>
    </location>
</feature>
<feature type="transmembrane region" description="Helical" evidence="1">
    <location>
        <begin position="52"/>
        <end position="74"/>
    </location>
</feature>
<name>A0ABR5SG33_9BACT</name>
<feature type="transmembrane region" description="Helical" evidence="1">
    <location>
        <begin position="267"/>
        <end position="288"/>
    </location>
</feature>
<protein>
    <submittedName>
        <fullName evidence="2">Uncharacterized protein</fullName>
    </submittedName>
</protein>
<keyword evidence="1" id="KW-0472">Membrane</keyword>